<evidence type="ECO:0000313" key="3">
    <source>
        <dbReference type="EMBL" id="MBR0558622.1"/>
    </source>
</evidence>
<keyword evidence="1" id="KW-0238">DNA-binding</keyword>
<proteinExistence type="predicted"/>
<dbReference type="Gene3D" id="1.10.1660.10">
    <property type="match status" value="1"/>
</dbReference>
<sequence length="266" mass="30434">MQPQNALLTIGEFAKAASTTPRTLRHFEALGLLRSKRAENGRRFYDEQAITAFLHVITLKNAGFSLREIQSFFEKPLDPDNILKAQIALLENKQRETEKALNTLKGLQDHRNHSTKGMAITIQEFCQLLRQTTHKLDKKALAPLINKHFTQTEKQQWEATAEKHFPDEDRNFYALKWENLIKRIDHARLNGMRPNAPEAASFVKEWLALQKPLQTALGRDLWNKTAALYKELHKAPQAQQAPFSAETLNFIQEASDHLKAVEHPAG</sequence>
<dbReference type="PROSITE" id="PS50937">
    <property type="entry name" value="HTH_MERR_2"/>
    <property type="match status" value="1"/>
</dbReference>
<dbReference type="Pfam" id="PF13411">
    <property type="entry name" value="MerR_1"/>
    <property type="match status" value="1"/>
</dbReference>
<dbReference type="Proteomes" id="UP000677812">
    <property type="component" value="Unassembled WGS sequence"/>
</dbReference>
<dbReference type="InterPro" id="IPR047057">
    <property type="entry name" value="MerR_fam"/>
</dbReference>
<name>A0ABS5E3Z2_9PROT</name>
<comment type="caution">
    <text evidence="3">The sequence shown here is derived from an EMBL/GenBank/DDBJ whole genome shotgun (WGS) entry which is preliminary data.</text>
</comment>
<dbReference type="PANTHER" id="PTHR30204:SF96">
    <property type="entry name" value="CHROMOSOME-ANCHORING PROTEIN RACA"/>
    <property type="match status" value="1"/>
</dbReference>
<dbReference type="CDD" id="cd00592">
    <property type="entry name" value="HTH_MerR-like"/>
    <property type="match status" value="1"/>
</dbReference>
<evidence type="ECO:0000259" key="2">
    <source>
        <dbReference type="PROSITE" id="PS50937"/>
    </source>
</evidence>
<dbReference type="EMBL" id="JAGRQH010000001">
    <property type="protein sequence ID" value="MBR0558622.1"/>
    <property type="molecule type" value="Genomic_DNA"/>
</dbReference>
<evidence type="ECO:0000313" key="4">
    <source>
        <dbReference type="Proteomes" id="UP000677812"/>
    </source>
</evidence>
<dbReference type="RefSeq" id="WP_211680017.1">
    <property type="nucleotide sequence ID" value="NZ_JAGRQH010000001.1"/>
</dbReference>
<dbReference type="PANTHER" id="PTHR30204">
    <property type="entry name" value="REDOX-CYCLING DRUG-SENSING TRANSCRIPTIONAL ACTIVATOR SOXR"/>
    <property type="match status" value="1"/>
</dbReference>
<feature type="domain" description="HTH merR-type" evidence="2">
    <location>
        <begin position="7"/>
        <end position="75"/>
    </location>
</feature>
<dbReference type="SMART" id="SM00422">
    <property type="entry name" value="HTH_MERR"/>
    <property type="match status" value="1"/>
</dbReference>
<gene>
    <name evidence="3" type="ORF">KB213_00905</name>
</gene>
<dbReference type="InterPro" id="IPR009061">
    <property type="entry name" value="DNA-bd_dom_put_sf"/>
</dbReference>
<dbReference type="InterPro" id="IPR000551">
    <property type="entry name" value="MerR-type_HTH_dom"/>
</dbReference>
<reference evidence="3 4" key="1">
    <citation type="submission" date="2021-04" db="EMBL/GenBank/DDBJ databases">
        <title>The complete genome sequence of Neokomagataea sp. TBRC 2177.</title>
        <authorList>
            <person name="Charoenyingcharoen P."/>
            <person name="Yukphan P."/>
        </authorList>
    </citation>
    <scope>NUCLEOTIDE SEQUENCE [LARGE SCALE GENOMIC DNA]</scope>
    <source>
        <strain evidence="3 4">TBRC 2177</strain>
    </source>
</reference>
<protein>
    <submittedName>
        <fullName evidence="3">MerR family transcriptional regulator</fullName>
    </submittedName>
</protein>
<evidence type="ECO:0000256" key="1">
    <source>
        <dbReference type="ARBA" id="ARBA00023125"/>
    </source>
</evidence>
<dbReference type="SUPFAM" id="SSF46955">
    <property type="entry name" value="Putative DNA-binding domain"/>
    <property type="match status" value="1"/>
</dbReference>
<keyword evidence="4" id="KW-1185">Reference proteome</keyword>
<organism evidence="3 4">
    <name type="scientific">Neokomagataea anthophila</name>
    <dbReference type="NCBI Taxonomy" id="2826925"/>
    <lineage>
        <taxon>Bacteria</taxon>
        <taxon>Pseudomonadati</taxon>
        <taxon>Pseudomonadota</taxon>
        <taxon>Alphaproteobacteria</taxon>
        <taxon>Acetobacterales</taxon>
        <taxon>Acetobacteraceae</taxon>
        <taxon>Neokomagataea</taxon>
    </lineage>
</organism>
<accession>A0ABS5E3Z2</accession>
<dbReference type="PRINTS" id="PR00040">
    <property type="entry name" value="HTHMERR"/>
</dbReference>